<protein>
    <submittedName>
        <fullName evidence="1">Uncharacterized protein</fullName>
    </submittedName>
</protein>
<proteinExistence type="predicted"/>
<gene>
    <name evidence="1" type="ORF">O181_025312</name>
</gene>
<name>A0A9Q3CN98_9BASI</name>
<evidence type="ECO:0000313" key="2">
    <source>
        <dbReference type="Proteomes" id="UP000765509"/>
    </source>
</evidence>
<dbReference type="Proteomes" id="UP000765509">
    <property type="component" value="Unassembled WGS sequence"/>
</dbReference>
<evidence type="ECO:0000313" key="1">
    <source>
        <dbReference type="EMBL" id="MBW0485597.1"/>
    </source>
</evidence>
<accession>A0A9Q3CN98</accession>
<comment type="caution">
    <text evidence="1">The sequence shown here is derived from an EMBL/GenBank/DDBJ whole genome shotgun (WGS) entry which is preliminary data.</text>
</comment>
<keyword evidence="2" id="KW-1185">Reference proteome</keyword>
<reference evidence="1" key="1">
    <citation type="submission" date="2021-03" db="EMBL/GenBank/DDBJ databases">
        <title>Draft genome sequence of rust myrtle Austropuccinia psidii MF-1, a brazilian biotype.</title>
        <authorList>
            <person name="Quecine M.C."/>
            <person name="Pachon D.M.R."/>
            <person name="Bonatelli M.L."/>
            <person name="Correr F.H."/>
            <person name="Franceschini L.M."/>
            <person name="Leite T.F."/>
            <person name="Margarido G.R.A."/>
            <person name="Almeida C.A."/>
            <person name="Ferrarezi J.A."/>
            <person name="Labate C.A."/>
        </authorList>
    </citation>
    <scope>NUCLEOTIDE SEQUENCE</scope>
    <source>
        <strain evidence="1">MF-1</strain>
    </source>
</reference>
<organism evidence="1 2">
    <name type="scientific">Austropuccinia psidii MF-1</name>
    <dbReference type="NCBI Taxonomy" id="1389203"/>
    <lineage>
        <taxon>Eukaryota</taxon>
        <taxon>Fungi</taxon>
        <taxon>Dikarya</taxon>
        <taxon>Basidiomycota</taxon>
        <taxon>Pucciniomycotina</taxon>
        <taxon>Pucciniomycetes</taxon>
        <taxon>Pucciniales</taxon>
        <taxon>Sphaerophragmiaceae</taxon>
        <taxon>Austropuccinia</taxon>
    </lineage>
</organism>
<dbReference type="OrthoDB" id="4499277at2759"/>
<dbReference type="AlphaFoldDB" id="A0A9Q3CN98"/>
<dbReference type="EMBL" id="AVOT02008243">
    <property type="protein sequence ID" value="MBW0485597.1"/>
    <property type="molecule type" value="Genomic_DNA"/>
</dbReference>
<sequence length="104" mass="12023">MNIWQLIKQDEVQTSRFFAVRVESFSIFITSIQKGLWKYSHYRGTLRYLGKGQSVADYSLDPPSKLLLSKDWVVVPIYPTIQLSIRQDFHESPVSGHPGHKDTL</sequence>